<keyword evidence="5" id="KW-0812">Transmembrane</keyword>
<dbReference type="GO" id="GO:0015562">
    <property type="term" value="F:efflux transmembrane transporter activity"/>
    <property type="evidence" value="ECO:0007669"/>
    <property type="project" value="InterPro"/>
</dbReference>
<dbReference type="SUPFAM" id="SSF56954">
    <property type="entry name" value="Outer membrane efflux proteins (OEP)"/>
    <property type="match status" value="1"/>
</dbReference>
<evidence type="ECO:0000256" key="7">
    <source>
        <dbReference type="ARBA" id="ARBA00023237"/>
    </source>
</evidence>
<evidence type="ECO:0000256" key="8">
    <source>
        <dbReference type="SAM" id="Coils"/>
    </source>
</evidence>
<evidence type="ECO:0000256" key="4">
    <source>
        <dbReference type="ARBA" id="ARBA00022452"/>
    </source>
</evidence>
<comment type="subcellular location">
    <subcellularLocation>
        <location evidence="1">Cell outer membrane</location>
    </subcellularLocation>
</comment>
<keyword evidence="3" id="KW-0813">Transport</keyword>
<protein>
    <submittedName>
        <fullName evidence="9">Outer membrane protein TolC</fullName>
    </submittedName>
</protein>
<keyword evidence="4" id="KW-1134">Transmembrane beta strand</keyword>
<proteinExistence type="inferred from homology"/>
<evidence type="ECO:0000256" key="2">
    <source>
        <dbReference type="ARBA" id="ARBA00007613"/>
    </source>
</evidence>
<organism evidence="9 10">
    <name type="scientific">Parapedobacter koreensis</name>
    <dbReference type="NCBI Taxonomy" id="332977"/>
    <lineage>
        <taxon>Bacteria</taxon>
        <taxon>Pseudomonadati</taxon>
        <taxon>Bacteroidota</taxon>
        <taxon>Sphingobacteriia</taxon>
        <taxon>Sphingobacteriales</taxon>
        <taxon>Sphingobacteriaceae</taxon>
        <taxon>Parapedobacter</taxon>
    </lineage>
</organism>
<dbReference type="Gene3D" id="1.20.1600.10">
    <property type="entry name" value="Outer membrane efflux proteins (OEP)"/>
    <property type="match status" value="1"/>
</dbReference>
<dbReference type="RefSeq" id="WP_090604507.1">
    <property type="nucleotide sequence ID" value="NZ_FNZR01000003.1"/>
</dbReference>
<comment type="similarity">
    <text evidence="2">Belongs to the outer membrane factor (OMF) (TC 1.B.17) family.</text>
</comment>
<keyword evidence="8" id="KW-0175">Coiled coil</keyword>
<dbReference type="Pfam" id="PF02321">
    <property type="entry name" value="OEP"/>
    <property type="match status" value="2"/>
</dbReference>
<accession>A0A1H7LBQ4</accession>
<evidence type="ECO:0000313" key="9">
    <source>
        <dbReference type="EMBL" id="SEK96200.1"/>
    </source>
</evidence>
<dbReference type="InterPro" id="IPR003423">
    <property type="entry name" value="OMP_efflux"/>
</dbReference>
<reference evidence="10" key="1">
    <citation type="submission" date="2016-10" db="EMBL/GenBank/DDBJ databases">
        <authorList>
            <person name="Varghese N."/>
            <person name="Submissions S."/>
        </authorList>
    </citation>
    <scope>NUCLEOTIDE SEQUENCE [LARGE SCALE GENOMIC DNA]</scope>
    <source>
        <strain evidence="10">Jip14</strain>
    </source>
</reference>
<dbReference type="PANTHER" id="PTHR30026:SF20">
    <property type="entry name" value="OUTER MEMBRANE PROTEIN TOLC"/>
    <property type="match status" value="1"/>
</dbReference>
<dbReference type="GO" id="GO:1990281">
    <property type="term" value="C:efflux pump complex"/>
    <property type="evidence" value="ECO:0007669"/>
    <property type="project" value="TreeGrafter"/>
</dbReference>
<dbReference type="GO" id="GO:0009279">
    <property type="term" value="C:cell outer membrane"/>
    <property type="evidence" value="ECO:0007669"/>
    <property type="project" value="UniProtKB-SubCell"/>
</dbReference>
<dbReference type="AlphaFoldDB" id="A0A1H7LBQ4"/>
<dbReference type="STRING" id="332977.SAMN05421740_103107"/>
<dbReference type="Proteomes" id="UP000198916">
    <property type="component" value="Unassembled WGS sequence"/>
</dbReference>
<keyword evidence="6" id="KW-0472">Membrane</keyword>
<evidence type="ECO:0000313" key="10">
    <source>
        <dbReference type="Proteomes" id="UP000198916"/>
    </source>
</evidence>
<sequence length="459" mass="51579">MRTVLIKWLGIWLLVATAISGGNVFAQDALAGYVREGLGSNLVLKQRNISLQRADYALKIAKSMFLPSVNLQMAYQTADGGRNIPLPIGDLLNPVYSTLNELTESNDFPRIENETINFLPRNYYDAHIRTTVPLINTDIVHNRRIQEQQVRLSELEVNTYKRELVKEIKTAYFNYLNAQQAIVIYQSALELAREGKRTNERLVENGKGLPAYVLRSASEVAEAEAKLHDAELKARNAQLYFNSLLNRTADAAIDTAFNRESALLQVADILGRSNGPVGEREELQSLATAIDIHETALRMNKQFAVPKLNAFLDLGSQSEGFHFNGQTRYYMAGLQLEFPIFNGNRNKYNIQQSRLDLQDAQLQLEQTQQQLQLASSVAYHNLQSAWQSYQSSKSQLEAAQAYQRLITRGYQAGSNSYIETVDARNQYTAASMALLINTYQVLSAAAALERENAGYLLIQ</sequence>
<gene>
    <name evidence="9" type="ORF">SAMN05421740_103107</name>
</gene>
<evidence type="ECO:0000256" key="1">
    <source>
        <dbReference type="ARBA" id="ARBA00004442"/>
    </source>
</evidence>
<dbReference type="InterPro" id="IPR051906">
    <property type="entry name" value="TolC-like"/>
</dbReference>
<evidence type="ECO:0000256" key="5">
    <source>
        <dbReference type="ARBA" id="ARBA00022692"/>
    </source>
</evidence>
<feature type="coiled-coil region" evidence="8">
    <location>
        <begin position="350"/>
        <end position="377"/>
    </location>
</feature>
<feature type="coiled-coil region" evidence="8">
    <location>
        <begin position="213"/>
        <end position="240"/>
    </location>
</feature>
<dbReference type="EMBL" id="FNZR01000003">
    <property type="protein sequence ID" value="SEK96200.1"/>
    <property type="molecule type" value="Genomic_DNA"/>
</dbReference>
<evidence type="ECO:0000256" key="6">
    <source>
        <dbReference type="ARBA" id="ARBA00023136"/>
    </source>
</evidence>
<evidence type="ECO:0000256" key="3">
    <source>
        <dbReference type="ARBA" id="ARBA00022448"/>
    </source>
</evidence>
<dbReference type="PANTHER" id="PTHR30026">
    <property type="entry name" value="OUTER MEMBRANE PROTEIN TOLC"/>
    <property type="match status" value="1"/>
</dbReference>
<dbReference type="GO" id="GO:0015288">
    <property type="term" value="F:porin activity"/>
    <property type="evidence" value="ECO:0007669"/>
    <property type="project" value="TreeGrafter"/>
</dbReference>
<dbReference type="OrthoDB" id="13803at2"/>
<name>A0A1H7LBQ4_9SPHI</name>
<keyword evidence="7" id="KW-0998">Cell outer membrane</keyword>
<keyword evidence="10" id="KW-1185">Reference proteome</keyword>